<organism evidence="2 3">
    <name type="scientific">Salmonella enterica subsp. arizonae</name>
    <dbReference type="NCBI Taxonomy" id="59203"/>
    <lineage>
        <taxon>Bacteria</taxon>
        <taxon>Pseudomonadati</taxon>
        <taxon>Pseudomonadota</taxon>
        <taxon>Gammaproteobacteria</taxon>
        <taxon>Enterobacterales</taxon>
        <taxon>Enterobacteriaceae</taxon>
        <taxon>Salmonella</taxon>
    </lineage>
</organism>
<feature type="domain" description="Integrase catalytic" evidence="1">
    <location>
        <begin position="54"/>
        <end position="108"/>
    </location>
</feature>
<proteinExistence type="predicted"/>
<accession>A0A379S1E0</accession>
<reference evidence="2 3" key="1">
    <citation type="submission" date="2018-06" db="EMBL/GenBank/DDBJ databases">
        <authorList>
            <consortium name="Pathogen Informatics"/>
            <person name="Doyle S."/>
        </authorList>
    </citation>
    <scope>NUCLEOTIDE SEQUENCE [LARGE SCALE GENOMIC DNA]</scope>
    <source>
        <strain evidence="2 3">NCTC7295</strain>
    </source>
</reference>
<name>A0A379S1E0_SALER</name>
<evidence type="ECO:0000259" key="1">
    <source>
        <dbReference type="Pfam" id="PF13333"/>
    </source>
</evidence>
<protein>
    <submittedName>
        <fullName evidence="2">Mobile element protein</fullName>
    </submittedName>
</protein>
<dbReference type="Pfam" id="PF13333">
    <property type="entry name" value="rve_2"/>
    <property type="match status" value="1"/>
</dbReference>
<gene>
    <name evidence="2" type="ORF">NCTC7295_00831</name>
</gene>
<dbReference type="GO" id="GO:0015074">
    <property type="term" value="P:DNA integration"/>
    <property type="evidence" value="ECO:0007669"/>
    <property type="project" value="InterPro"/>
</dbReference>
<dbReference type="InterPro" id="IPR001584">
    <property type="entry name" value="Integrase_cat-core"/>
</dbReference>
<dbReference type="EMBL" id="UGWZ01000001">
    <property type="protein sequence ID" value="SUG13264.1"/>
    <property type="molecule type" value="Genomic_DNA"/>
</dbReference>
<sequence>MKKTGYTKEPIAFVLKQAELGPLVGEVCRRSSIICAGISVPEATAMISPAQKGAFTSLRVEGLHGEHFASREIMRVTVFNNYIGCNYNRWRCQSACGDLSPEQFENQNPLRAVSTSHG</sequence>
<dbReference type="AlphaFoldDB" id="A0A379S1E0"/>
<dbReference type="Proteomes" id="UP000254124">
    <property type="component" value="Unassembled WGS sequence"/>
</dbReference>
<evidence type="ECO:0000313" key="3">
    <source>
        <dbReference type="Proteomes" id="UP000254124"/>
    </source>
</evidence>
<evidence type="ECO:0000313" key="2">
    <source>
        <dbReference type="EMBL" id="SUG13264.1"/>
    </source>
</evidence>